<dbReference type="FunFam" id="3.40.50.300:FF:000991">
    <property type="entry name" value="Dephospho-CoA kinase"/>
    <property type="match status" value="1"/>
</dbReference>
<keyword evidence="5 8" id="KW-0418">Kinase</keyword>
<gene>
    <name evidence="8" type="primary">coaE</name>
    <name evidence="10" type="ORF">PBOR_11775</name>
</gene>
<dbReference type="HAMAP" id="MF_00376">
    <property type="entry name" value="Dephospho_CoA_kinase"/>
    <property type="match status" value="1"/>
</dbReference>
<dbReference type="EC" id="2.7.1.24" evidence="8 9"/>
<dbReference type="GO" id="GO:0005737">
    <property type="term" value="C:cytoplasm"/>
    <property type="evidence" value="ECO:0007669"/>
    <property type="project" value="UniProtKB-SubCell"/>
</dbReference>
<dbReference type="OrthoDB" id="9812943at2"/>
<dbReference type="PANTHER" id="PTHR10695">
    <property type="entry name" value="DEPHOSPHO-COA KINASE-RELATED"/>
    <property type="match status" value="1"/>
</dbReference>
<dbReference type="AlphaFoldDB" id="A0A089L7S3"/>
<comment type="pathway">
    <text evidence="8">Cofactor biosynthesis; coenzyme A biosynthesis; CoA from (R)-pantothenate: step 5/5.</text>
</comment>
<evidence type="ECO:0000313" key="10">
    <source>
        <dbReference type="EMBL" id="AIQ57536.1"/>
    </source>
</evidence>
<reference evidence="10" key="1">
    <citation type="submission" date="2014-08" db="EMBL/GenBank/DDBJ databases">
        <title>Comparative genomics of the Paenibacillus odorifer group.</title>
        <authorList>
            <person name="den Bakker H.C."/>
            <person name="Tsai Y.-C.Y.-C."/>
            <person name="Martin N."/>
            <person name="Korlach J."/>
            <person name="Wiedmann M."/>
        </authorList>
    </citation>
    <scope>NUCLEOTIDE SEQUENCE [LARGE SCALE GENOMIC DNA]</scope>
    <source>
        <strain evidence="10">DSM 13188</strain>
    </source>
</reference>
<evidence type="ECO:0000256" key="4">
    <source>
        <dbReference type="ARBA" id="ARBA00022741"/>
    </source>
</evidence>
<comment type="catalytic activity">
    <reaction evidence="8">
        <text>3'-dephospho-CoA + ATP = ADP + CoA + H(+)</text>
        <dbReference type="Rhea" id="RHEA:18245"/>
        <dbReference type="ChEBI" id="CHEBI:15378"/>
        <dbReference type="ChEBI" id="CHEBI:30616"/>
        <dbReference type="ChEBI" id="CHEBI:57287"/>
        <dbReference type="ChEBI" id="CHEBI:57328"/>
        <dbReference type="ChEBI" id="CHEBI:456216"/>
        <dbReference type="EC" id="2.7.1.24"/>
    </reaction>
</comment>
<dbReference type="InterPro" id="IPR001977">
    <property type="entry name" value="Depp_CoAkinase"/>
</dbReference>
<dbReference type="GO" id="GO:0004140">
    <property type="term" value="F:dephospho-CoA kinase activity"/>
    <property type="evidence" value="ECO:0007669"/>
    <property type="project" value="UniProtKB-UniRule"/>
</dbReference>
<name>A0A089L7S3_PAEBO</name>
<dbReference type="GO" id="GO:0005524">
    <property type="term" value="F:ATP binding"/>
    <property type="evidence" value="ECO:0007669"/>
    <property type="project" value="UniProtKB-UniRule"/>
</dbReference>
<evidence type="ECO:0000256" key="1">
    <source>
        <dbReference type="ARBA" id="ARBA00009018"/>
    </source>
</evidence>
<comment type="function">
    <text evidence="8">Catalyzes the phosphorylation of the 3'-hydroxyl group of dephosphocoenzyme A to form coenzyme A.</text>
</comment>
<keyword evidence="11" id="KW-1185">Reference proteome</keyword>
<dbReference type="Pfam" id="PF01121">
    <property type="entry name" value="CoaE"/>
    <property type="match status" value="1"/>
</dbReference>
<comment type="subcellular location">
    <subcellularLocation>
        <location evidence="8">Cytoplasm</location>
    </subcellularLocation>
</comment>
<dbReference type="KEGG" id="pbd:PBOR_11775"/>
<keyword evidence="2 8" id="KW-0963">Cytoplasm</keyword>
<feature type="binding site" evidence="8">
    <location>
        <begin position="10"/>
        <end position="15"/>
    </location>
    <ligand>
        <name>ATP</name>
        <dbReference type="ChEBI" id="CHEBI:30616"/>
    </ligand>
</feature>
<keyword evidence="7 8" id="KW-0173">Coenzyme A biosynthesis</keyword>
<dbReference type="Gene3D" id="3.40.50.300">
    <property type="entry name" value="P-loop containing nucleotide triphosphate hydrolases"/>
    <property type="match status" value="1"/>
</dbReference>
<protein>
    <recommendedName>
        <fullName evidence="8 9">Dephospho-CoA kinase</fullName>
        <ecNumber evidence="8 9">2.7.1.24</ecNumber>
    </recommendedName>
    <alternativeName>
        <fullName evidence="8">Dephosphocoenzyme A kinase</fullName>
    </alternativeName>
</protein>
<proteinExistence type="inferred from homology"/>
<evidence type="ECO:0000256" key="2">
    <source>
        <dbReference type="ARBA" id="ARBA00022490"/>
    </source>
</evidence>
<organism evidence="10 11">
    <name type="scientific">Paenibacillus borealis</name>
    <dbReference type="NCBI Taxonomy" id="160799"/>
    <lineage>
        <taxon>Bacteria</taxon>
        <taxon>Bacillati</taxon>
        <taxon>Bacillota</taxon>
        <taxon>Bacilli</taxon>
        <taxon>Bacillales</taxon>
        <taxon>Paenibacillaceae</taxon>
        <taxon>Paenibacillus</taxon>
    </lineage>
</organism>
<keyword evidence="6 8" id="KW-0067">ATP-binding</keyword>
<evidence type="ECO:0000256" key="3">
    <source>
        <dbReference type="ARBA" id="ARBA00022679"/>
    </source>
</evidence>
<evidence type="ECO:0000256" key="9">
    <source>
        <dbReference type="NCBIfam" id="TIGR00152"/>
    </source>
</evidence>
<dbReference type="EMBL" id="CP009285">
    <property type="protein sequence ID" value="AIQ57536.1"/>
    <property type="molecule type" value="Genomic_DNA"/>
</dbReference>
<accession>A0A089L7S3</accession>
<sequence length="198" mass="21921">MIMGLTGGIASGKSTVSALFVAKGAALVDADVIAREVMLPGHPVLAGAVQAFGESILQPDGTLDRNRLGEIVFRDPEALQTLNNLTHPAIRTEIKDRMYTLDQEDPQRLVIVDIPLLYESQLDNLFDQIIVVYVPRRVQLARLMARNGMKLEQAENRLKSQMDIELKRRKADYVIDNSGDPGSTERQVAGLWDRLGLS</sequence>
<dbReference type="NCBIfam" id="TIGR00152">
    <property type="entry name" value="dephospho-CoA kinase"/>
    <property type="match status" value="1"/>
</dbReference>
<dbReference type="UniPathway" id="UPA00241">
    <property type="reaction ID" value="UER00356"/>
</dbReference>
<keyword evidence="3 8" id="KW-0808">Transferase</keyword>
<evidence type="ECO:0000256" key="8">
    <source>
        <dbReference type="HAMAP-Rule" id="MF_00376"/>
    </source>
</evidence>
<dbReference type="PANTHER" id="PTHR10695:SF46">
    <property type="entry name" value="BIFUNCTIONAL COENZYME A SYNTHASE-RELATED"/>
    <property type="match status" value="1"/>
</dbReference>
<keyword evidence="4 8" id="KW-0547">Nucleotide-binding</keyword>
<evidence type="ECO:0000256" key="7">
    <source>
        <dbReference type="ARBA" id="ARBA00022993"/>
    </source>
</evidence>
<evidence type="ECO:0000313" key="11">
    <source>
        <dbReference type="Proteomes" id="UP000029518"/>
    </source>
</evidence>
<evidence type="ECO:0000256" key="5">
    <source>
        <dbReference type="ARBA" id="ARBA00022777"/>
    </source>
</evidence>
<dbReference type="CDD" id="cd02022">
    <property type="entry name" value="DPCK"/>
    <property type="match status" value="1"/>
</dbReference>
<dbReference type="HOGENOM" id="CLU_057180_1_1_9"/>
<dbReference type="SUPFAM" id="SSF52540">
    <property type="entry name" value="P-loop containing nucleoside triphosphate hydrolases"/>
    <property type="match status" value="1"/>
</dbReference>
<dbReference type="GO" id="GO:0015937">
    <property type="term" value="P:coenzyme A biosynthetic process"/>
    <property type="evidence" value="ECO:0007669"/>
    <property type="project" value="UniProtKB-UniRule"/>
</dbReference>
<dbReference type="InterPro" id="IPR027417">
    <property type="entry name" value="P-loop_NTPase"/>
</dbReference>
<evidence type="ECO:0000256" key="6">
    <source>
        <dbReference type="ARBA" id="ARBA00022840"/>
    </source>
</evidence>
<dbReference type="Proteomes" id="UP000029518">
    <property type="component" value="Chromosome"/>
</dbReference>
<dbReference type="RefSeq" id="WP_042211758.1">
    <property type="nucleotide sequence ID" value="NZ_CP009285.1"/>
</dbReference>
<dbReference type="PROSITE" id="PS51219">
    <property type="entry name" value="DPCK"/>
    <property type="match status" value="1"/>
</dbReference>
<comment type="similarity">
    <text evidence="1 8">Belongs to the CoaE family.</text>
</comment>